<feature type="non-terminal residue" evidence="1">
    <location>
        <position position="115"/>
    </location>
</feature>
<dbReference type="EMBL" id="GEBQ01020060">
    <property type="protein sequence ID" value="JAT19917.1"/>
    <property type="molecule type" value="Transcribed_RNA"/>
</dbReference>
<feature type="non-terminal residue" evidence="1">
    <location>
        <position position="1"/>
    </location>
</feature>
<sequence>NEESEETCISSKESYNISDKKRKIAKTEEKQMNDSCKKFKKIDNSLQKTMNMTHNSLNNEESEETCISSKESYNISDKKRKIAKTEEKQMNDSCKKFKKIDNSLQKTMNMTHNSL</sequence>
<name>A0A1B6L883_9HEMI</name>
<gene>
    <name evidence="1" type="ORF">g.16410</name>
</gene>
<organism evidence="1">
    <name type="scientific">Graphocephala atropunctata</name>
    <dbReference type="NCBI Taxonomy" id="36148"/>
    <lineage>
        <taxon>Eukaryota</taxon>
        <taxon>Metazoa</taxon>
        <taxon>Ecdysozoa</taxon>
        <taxon>Arthropoda</taxon>
        <taxon>Hexapoda</taxon>
        <taxon>Insecta</taxon>
        <taxon>Pterygota</taxon>
        <taxon>Neoptera</taxon>
        <taxon>Paraneoptera</taxon>
        <taxon>Hemiptera</taxon>
        <taxon>Auchenorrhyncha</taxon>
        <taxon>Membracoidea</taxon>
        <taxon>Cicadellidae</taxon>
        <taxon>Cicadellinae</taxon>
        <taxon>Cicadellini</taxon>
        <taxon>Graphocephala</taxon>
    </lineage>
</organism>
<evidence type="ECO:0000313" key="1">
    <source>
        <dbReference type="EMBL" id="JAT19917.1"/>
    </source>
</evidence>
<protein>
    <submittedName>
        <fullName evidence="1">Uncharacterized protein</fullName>
    </submittedName>
</protein>
<reference evidence="1" key="1">
    <citation type="submission" date="2015-11" db="EMBL/GenBank/DDBJ databases">
        <title>De novo transcriptome assembly of four potential Pierce s Disease insect vectors from Arizona vineyards.</title>
        <authorList>
            <person name="Tassone E.E."/>
        </authorList>
    </citation>
    <scope>NUCLEOTIDE SEQUENCE</scope>
</reference>
<accession>A0A1B6L883</accession>
<dbReference type="AlphaFoldDB" id="A0A1B6L883"/>
<proteinExistence type="predicted"/>